<dbReference type="InterPro" id="IPR052024">
    <property type="entry name" value="Methanogen_methyltrans"/>
</dbReference>
<dbReference type="SUPFAM" id="SSF51726">
    <property type="entry name" value="UROD/MetE-like"/>
    <property type="match status" value="1"/>
</dbReference>
<feature type="domain" description="Uroporphyrinogen decarboxylase (URO-D)" evidence="1">
    <location>
        <begin position="196"/>
        <end position="385"/>
    </location>
</feature>
<evidence type="ECO:0000259" key="1">
    <source>
        <dbReference type="Pfam" id="PF01208"/>
    </source>
</evidence>
<accession>A0A1M4XMC5</accession>
<reference evidence="2 3" key="1">
    <citation type="submission" date="2016-11" db="EMBL/GenBank/DDBJ databases">
        <authorList>
            <person name="Jaros S."/>
            <person name="Januszkiewicz K."/>
            <person name="Wedrychowicz H."/>
        </authorList>
    </citation>
    <scope>NUCLEOTIDE SEQUENCE [LARGE SCALE GENOMIC DNA]</scope>
    <source>
        <strain evidence="2 3">DSM 14828</strain>
    </source>
</reference>
<dbReference type="Gene3D" id="3.20.20.210">
    <property type="match status" value="1"/>
</dbReference>
<dbReference type="AlphaFoldDB" id="A0A1M4XMC5"/>
<dbReference type="EMBL" id="FQTU01000010">
    <property type="protein sequence ID" value="SHE94568.1"/>
    <property type="molecule type" value="Genomic_DNA"/>
</dbReference>
<keyword evidence="3" id="KW-1185">Reference proteome</keyword>
<dbReference type="PANTHER" id="PTHR47099">
    <property type="entry name" value="METHYLCOBAMIDE:COM METHYLTRANSFERASE MTBA"/>
    <property type="match status" value="1"/>
</dbReference>
<organism evidence="2 3">
    <name type="scientific">Alkalibacter saccharofermentans DSM 14828</name>
    <dbReference type="NCBI Taxonomy" id="1120975"/>
    <lineage>
        <taxon>Bacteria</taxon>
        <taxon>Bacillati</taxon>
        <taxon>Bacillota</taxon>
        <taxon>Clostridia</taxon>
        <taxon>Eubacteriales</taxon>
        <taxon>Eubacteriaceae</taxon>
        <taxon>Alkalibacter</taxon>
    </lineage>
</organism>
<dbReference type="InterPro" id="IPR038071">
    <property type="entry name" value="UROD/MetE-like_sf"/>
</dbReference>
<proteinExistence type="predicted"/>
<dbReference type="Proteomes" id="UP000184251">
    <property type="component" value="Unassembled WGS sequence"/>
</dbReference>
<evidence type="ECO:0000313" key="2">
    <source>
        <dbReference type="EMBL" id="SHE94568.1"/>
    </source>
</evidence>
<dbReference type="InterPro" id="IPR000257">
    <property type="entry name" value="Uroporphyrinogen_deCOase"/>
</dbReference>
<gene>
    <name evidence="2" type="ORF">SAMN02746064_01537</name>
</gene>
<name>A0A1M4XMC5_9FIRM</name>
<sequence length="389" mass="44123">MLMNEKEQMYNERVERFVKTVNHEEPDRVPVLSLVETMAIAYAGATIEECLKSHDDEFKIYGKLFEDVYFDGTLGFGLNRAMNVYSALGVNAYFVSEDGTTLQHGEISPMADTEYDDFIENPIRFAKNVLFKRKYPNLNLPYPQNKEAIKNAALGLADFGKKMGDGAAYLKDLAGVPVTAGNYIIAPLDQIFDYFRGFRGTLTDMRRNPDKLLEATDKLVDFCISLATGNAPKLEPFPWVFSPLHIPTFLGPEQFGKFYWPSYKKMLMALNERGAKVFIFMEGLWEPYYEFLQELPDNFAIGNLEKDDPIKVKKILGKKITISGGMPLDKLRYETKEECIDHAKKIIDNCAPGGGFIFSTNLALLSGKDVNIENFKAVNEFVHEYGVYK</sequence>
<dbReference type="Pfam" id="PF01208">
    <property type="entry name" value="URO-D"/>
    <property type="match status" value="1"/>
</dbReference>
<protein>
    <submittedName>
        <fullName evidence="2">Uroporphyrinogen-III decarboxylase</fullName>
    </submittedName>
</protein>
<dbReference type="GO" id="GO:0004853">
    <property type="term" value="F:uroporphyrinogen decarboxylase activity"/>
    <property type="evidence" value="ECO:0007669"/>
    <property type="project" value="InterPro"/>
</dbReference>
<evidence type="ECO:0000313" key="3">
    <source>
        <dbReference type="Proteomes" id="UP000184251"/>
    </source>
</evidence>
<dbReference type="STRING" id="1120975.SAMN02746064_01537"/>
<dbReference type="GO" id="GO:0006779">
    <property type="term" value="P:porphyrin-containing compound biosynthetic process"/>
    <property type="evidence" value="ECO:0007669"/>
    <property type="project" value="InterPro"/>
</dbReference>
<dbReference type="PANTHER" id="PTHR47099:SF1">
    <property type="entry name" value="METHYLCOBAMIDE:COM METHYLTRANSFERASE MTBA"/>
    <property type="match status" value="1"/>
</dbReference>